<dbReference type="RefSeq" id="WP_133263290.1">
    <property type="nucleotide sequence ID" value="NZ_SJCY01000010.1"/>
</dbReference>
<keyword evidence="1" id="KW-0732">Signal</keyword>
<keyword evidence="4" id="KW-1185">Reference proteome</keyword>
<dbReference type="PROSITE" id="PS51257">
    <property type="entry name" value="PROKAR_LIPOPROTEIN"/>
    <property type="match status" value="1"/>
</dbReference>
<feature type="domain" description="BT-3987-like N-terminal" evidence="2">
    <location>
        <begin position="43"/>
        <end position="165"/>
    </location>
</feature>
<reference evidence="3 4" key="1">
    <citation type="submission" date="2019-02" db="EMBL/GenBank/DDBJ databases">
        <title>Pedobacter sp. nov., a novel speices isolated from soil of pinguins habitat in Antarcitica.</title>
        <authorList>
            <person name="He R.-H."/>
        </authorList>
    </citation>
    <scope>NUCLEOTIDE SEQUENCE [LARGE SCALE GENOMIC DNA]</scope>
    <source>
        <strain evidence="3 4">E01020</strain>
    </source>
</reference>
<feature type="signal peptide" evidence="1">
    <location>
        <begin position="1"/>
        <end position="21"/>
    </location>
</feature>
<evidence type="ECO:0000313" key="4">
    <source>
        <dbReference type="Proteomes" id="UP000295668"/>
    </source>
</evidence>
<organism evidence="3 4">
    <name type="scientific">Pedobacter changchengzhani</name>
    <dbReference type="NCBI Taxonomy" id="2529274"/>
    <lineage>
        <taxon>Bacteria</taxon>
        <taxon>Pseudomonadati</taxon>
        <taxon>Bacteroidota</taxon>
        <taxon>Sphingobacteriia</taxon>
        <taxon>Sphingobacteriales</taxon>
        <taxon>Sphingobacteriaceae</taxon>
        <taxon>Pedobacter</taxon>
    </lineage>
</organism>
<dbReference type="EMBL" id="SJCY01000010">
    <property type="protein sequence ID" value="TDG35360.1"/>
    <property type="molecule type" value="Genomic_DNA"/>
</dbReference>
<dbReference type="OrthoDB" id="660167at2"/>
<protein>
    <submittedName>
        <fullName evidence="3">DUF1735 domain-containing protein</fullName>
    </submittedName>
</protein>
<comment type="caution">
    <text evidence="3">The sequence shown here is derived from an EMBL/GenBank/DDBJ whole genome shotgun (WGS) entry which is preliminary data.</text>
</comment>
<sequence length="185" mass="20441">MKKLILFAFISALLFSACKKAAKDEEFGFAKLYMPQATVQSAGLNNNYFVYIKNYKTADTTILVGLYRSGLQPLTSVNVSLSVDQDTLAKAIVQSMAPGASSNLDVYKSAKLLPQAYYTMPNSIGLNDGQRESYVGLVVNKTLLEADPDYGVKSFILPVRISNPTKFELNPKLSLTMFIFQKKIN</sequence>
<proteinExistence type="predicted"/>
<accession>A0A4R5MIE4</accession>
<dbReference type="InterPro" id="IPR013728">
    <property type="entry name" value="BT_3987-like_N"/>
</dbReference>
<dbReference type="Proteomes" id="UP000295668">
    <property type="component" value="Unassembled WGS sequence"/>
</dbReference>
<dbReference type="Pfam" id="PF08522">
    <property type="entry name" value="BT_3987-like_N"/>
    <property type="match status" value="1"/>
</dbReference>
<gene>
    <name evidence="3" type="ORF">EZJ43_13735</name>
</gene>
<name>A0A4R5MIE4_9SPHI</name>
<evidence type="ECO:0000259" key="2">
    <source>
        <dbReference type="Pfam" id="PF08522"/>
    </source>
</evidence>
<feature type="chain" id="PRO_5020480291" evidence="1">
    <location>
        <begin position="22"/>
        <end position="185"/>
    </location>
</feature>
<evidence type="ECO:0000313" key="3">
    <source>
        <dbReference type="EMBL" id="TDG35360.1"/>
    </source>
</evidence>
<dbReference type="AlphaFoldDB" id="A0A4R5MIE4"/>
<evidence type="ECO:0000256" key="1">
    <source>
        <dbReference type="SAM" id="SignalP"/>
    </source>
</evidence>
<dbReference type="Gene3D" id="2.60.40.1740">
    <property type="entry name" value="hypothetical protein (bacova_03559)"/>
    <property type="match status" value="1"/>
</dbReference>